<comment type="caution">
    <text evidence="3">The sequence shown here is derived from an EMBL/GenBank/DDBJ whole genome shotgun (WGS) entry which is preliminary data.</text>
</comment>
<dbReference type="Proteomes" id="UP000192247">
    <property type="component" value="Unassembled WGS sequence"/>
</dbReference>
<dbReference type="EMBL" id="MNPL01002828">
    <property type="protein sequence ID" value="OQR77948.1"/>
    <property type="molecule type" value="Genomic_DNA"/>
</dbReference>
<reference evidence="3 4" key="1">
    <citation type="journal article" date="2017" name="Gigascience">
        <title>Draft genome of the honey bee ectoparasitic mite, Tropilaelaps mercedesae, is shaped by the parasitic life history.</title>
        <authorList>
            <person name="Dong X."/>
            <person name="Armstrong S.D."/>
            <person name="Xia D."/>
            <person name="Makepeace B.L."/>
            <person name="Darby A.C."/>
            <person name="Kadowaki T."/>
        </authorList>
    </citation>
    <scope>NUCLEOTIDE SEQUENCE [LARGE SCALE GENOMIC DNA]</scope>
    <source>
        <strain evidence="3">Wuxi-XJTLU</strain>
    </source>
</reference>
<keyword evidence="2" id="KW-0812">Transmembrane</keyword>
<dbReference type="Gene3D" id="3.40.50.720">
    <property type="entry name" value="NAD(P)-binding Rossmann-like Domain"/>
    <property type="match status" value="1"/>
</dbReference>
<name>A0A1V9XX50_9ACAR</name>
<dbReference type="SUPFAM" id="SSF51735">
    <property type="entry name" value="NAD(P)-binding Rossmann-fold domains"/>
    <property type="match status" value="1"/>
</dbReference>
<dbReference type="InterPro" id="IPR036291">
    <property type="entry name" value="NAD(P)-bd_dom_sf"/>
</dbReference>
<organism evidence="3 4">
    <name type="scientific">Tropilaelaps mercedesae</name>
    <dbReference type="NCBI Taxonomy" id="418985"/>
    <lineage>
        <taxon>Eukaryota</taxon>
        <taxon>Metazoa</taxon>
        <taxon>Ecdysozoa</taxon>
        <taxon>Arthropoda</taxon>
        <taxon>Chelicerata</taxon>
        <taxon>Arachnida</taxon>
        <taxon>Acari</taxon>
        <taxon>Parasitiformes</taxon>
        <taxon>Mesostigmata</taxon>
        <taxon>Gamasina</taxon>
        <taxon>Dermanyssoidea</taxon>
        <taxon>Laelapidae</taxon>
        <taxon>Tropilaelaps</taxon>
    </lineage>
</organism>
<keyword evidence="1" id="KW-0560">Oxidoreductase</keyword>
<dbReference type="OrthoDB" id="191139at2759"/>
<keyword evidence="4" id="KW-1185">Reference proteome</keyword>
<dbReference type="FunCoup" id="A0A1V9XX50">
    <property type="interactions" value="320"/>
</dbReference>
<accession>A0A1V9XX50</accession>
<dbReference type="InterPro" id="IPR002347">
    <property type="entry name" value="SDR_fam"/>
</dbReference>
<sequence>MLDTAAQATVNRMPLPSPEALSATREHATREATSPLLAFGGGLLLIVLVVAVLLKIYAVVTEGRYVCKRDLTGKVVIVTGSNTGLGKTTARALAACGAKVILACRNLKKAETARDEIIAATNNQDVICMELDLASFRSVRQFAKRIYSTQQRLDILINNAGLLTPPQHETTEDGHEVSIQSNHLGHFLLTNLLLDLLKKSEPSRIVVVGSCGQWFGNMNPEQPLDFERYQFPLFNYCSTKVLNMLFTVELAKRLKGSGVTVNCGHPGFVHSDFATTDSSIQAWLFTKILKLYGKSPEVGAMTSVYLATSDDIKVSGRYFADCRPAMAPIWATRDSKAAKLWEVSENMTELNSHRITPEVLSC</sequence>
<dbReference type="PANTHER" id="PTHR43157">
    <property type="entry name" value="PHOSPHATIDYLINOSITOL-GLYCAN BIOSYNTHESIS CLASS F PROTEIN-RELATED"/>
    <property type="match status" value="1"/>
</dbReference>
<dbReference type="Pfam" id="PF00106">
    <property type="entry name" value="adh_short"/>
    <property type="match status" value="1"/>
</dbReference>
<evidence type="ECO:0000256" key="1">
    <source>
        <dbReference type="ARBA" id="ARBA00023002"/>
    </source>
</evidence>
<dbReference type="GO" id="GO:0016491">
    <property type="term" value="F:oxidoreductase activity"/>
    <property type="evidence" value="ECO:0007669"/>
    <property type="project" value="UniProtKB-KW"/>
</dbReference>
<dbReference type="InParanoid" id="A0A1V9XX50"/>
<dbReference type="PRINTS" id="PR00081">
    <property type="entry name" value="GDHRDH"/>
</dbReference>
<protein>
    <submittedName>
        <fullName evidence="3">Retinol dehydrogenase 11-like</fullName>
    </submittedName>
</protein>
<dbReference type="PANTHER" id="PTHR43157:SF66">
    <property type="entry name" value="WW DOMAIN-CONTAINING OXIDOREDUCTASE-LIKE PROTEIN"/>
    <property type="match status" value="1"/>
</dbReference>
<evidence type="ECO:0000313" key="4">
    <source>
        <dbReference type="Proteomes" id="UP000192247"/>
    </source>
</evidence>
<evidence type="ECO:0000313" key="3">
    <source>
        <dbReference type="EMBL" id="OQR77948.1"/>
    </source>
</evidence>
<feature type="transmembrane region" description="Helical" evidence="2">
    <location>
        <begin position="36"/>
        <end position="60"/>
    </location>
</feature>
<proteinExistence type="predicted"/>
<dbReference type="CDD" id="cd05327">
    <property type="entry name" value="retinol-DH_like_SDR_c_like"/>
    <property type="match status" value="1"/>
</dbReference>
<dbReference type="AlphaFoldDB" id="A0A1V9XX50"/>
<keyword evidence="2" id="KW-1133">Transmembrane helix</keyword>
<gene>
    <name evidence="3" type="ORF">BIW11_06729</name>
</gene>
<keyword evidence="2" id="KW-0472">Membrane</keyword>
<dbReference type="STRING" id="418985.A0A1V9XX50"/>
<evidence type="ECO:0000256" key="2">
    <source>
        <dbReference type="SAM" id="Phobius"/>
    </source>
</evidence>